<evidence type="ECO:0000313" key="1">
    <source>
        <dbReference type="EMBL" id="AJD81913.1"/>
    </source>
</evidence>
<dbReference type="RefSeq" id="YP_009200364.1">
    <property type="nucleotide sequence ID" value="NC_028820.1"/>
</dbReference>
<dbReference type="EMBL" id="KP202158">
    <property type="protein sequence ID" value="AJD81913.1"/>
    <property type="molecule type" value="Genomic_DNA"/>
</dbReference>
<dbReference type="KEGG" id="vg:26627427"/>
<protein>
    <submittedName>
        <fullName evidence="1">Uncharacterized protein</fullName>
    </submittedName>
</protein>
<evidence type="ECO:0000313" key="2">
    <source>
        <dbReference type="Proteomes" id="UP000031805"/>
    </source>
</evidence>
<gene>
    <name evidence="1" type="ORF">YenMTG1_103</name>
</gene>
<organism evidence="1 2">
    <name type="scientific">Yersinia phage vB_YenM_TG1</name>
    <dbReference type="NCBI Taxonomy" id="1589265"/>
    <lineage>
        <taxon>Viruses</taxon>
        <taxon>Duplodnaviria</taxon>
        <taxon>Heunggongvirae</taxon>
        <taxon>Uroviricota</taxon>
        <taxon>Caudoviricetes</taxon>
        <taxon>Pantevenvirales</taxon>
        <taxon>Straboviridae</taxon>
        <taxon>Tevenvirinae</taxon>
        <taxon>Tegunavirus</taxon>
        <taxon>Tegunavirus yenmtg1</taxon>
    </lineage>
</organism>
<dbReference type="GeneID" id="26627427"/>
<proteinExistence type="predicted"/>
<keyword evidence="2" id="KW-1185">Reference proteome</keyword>
<sequence length="44" mass="5391">MEIGGNKWYLTKTESLPELNRLIKKYKTTWRYVTFNVVKPKFLR</sequence>
<accession>A0A0B4ZZG3</accession>
<reference evidence="1 2" key="1">
    <citation type="submission" date="2014-11" db="EMBL/GenBank/DDBJ databases">
        <title>Complete genome sequence of vB_YenM_TG1, a broad host range bacteriophage which infects Yersinia enterocolitica.</title>
        <authorList>
            <person name="Leon-Velarde C.G."/>
            <person name="Kropinski A.M."/>
            <person name="Chen S."/>
            <person name="Griffiths M.W."/>
            <person name="Odumeru J.A."/>
        </authorList>
    </citation>
    <scope>NUCLEOTIDE SEQUENCE [LARGE SCALE GENOMIC DNA]</scope>
</reference>
<name>A0A0B4ZZG3_9CAUD</name>
<dbReference type="Proteomes" id="UP000031805">
    <property type="component" value="Segment"/>
</dbReference>